<feature type="binding site" evidence="11">
    <location>
        <begin position="85"/>
        <end position="86"/>
    </location>
    <ligand>
        <name>beta-D-galactose</name>
        <dbReference type="ChEBI" id="CHEBI:27667"/>
    </ligand>
</feature>
<keyword evidence="6 8" id="KW-0413">Isomerase</keyword>
<sequence length="347" mass="38399">MKVTQTPTGKNKDGADIYAIDLENNTGTKVRIFNYGTIINSFKIINKSGQEQDIVLGFDDIDGYLSPVYLANYPYFGAIIGRYANRIAGGQISIEGKTYELAKNVGGATLHGGLEGFDKKVWEIVDTMETPHAGVVLGYTSPDGEEQFPGTLDVQLTFELTDHNELILSYEAETDAPTAINLTHHSYFNLSPEGGSVENHHQRINASHYLEQDDNFTVTGKLIDVTGTHHDFRHGKRVGENWDAEFGYDQTYVLDKKYGELTLASETTEPVSGLKLQVYTTEPVAHLYTAKYTEVENGKGGRSYGPFSGFCVETQHHPNGINIADFPSTVLKPGDVYHQTTIYKIIV</sequence>
<comment type="similarity">
    <text evidence="3 8">Belongs to the aldose epimerase family.</text>
</comment>
<evidence type="ECO:0000256" key="11">
    <source>
        <dbReference type="PIRSR" id="PIRSR005096-3"/>
    </source>
</evidence>
<feature type="active site" description="Proton donor" evidence="9">
    <location>
        <position position="185"/>
    </location>
</feature>
<feature type="binding site" evidence="10">
    <location>
        <position position="249"/>
    </location>
    <ligand>
        <name>beta-D-galactose</name>
        <dbReference type="ChEBI" id="CHEBI:27667"/>
    </ligand>
</feature>
<dbReference type="GO" id="GO:0033499">
    <property type="term" value="P:galactose catabolic process via UDP-galactose, Leloir pathway"/>
    <property type="evidence" value="ECO:0007669"/>
    <property type="project" value="TreeGrafter"/>
</dbReference>
<organism evidence="12 13">
    <name type="scientific">Pedobacter yulinensis</name>
    <dbReference type="NCBI Taxonomy" id="2126353"/>
    <lineage>
        <taxon>Bacteria</taxon>
        <taxon>Pseudomonadati</taxon>
        <taxon>Bacteroidota</taxon>
        <taxon>Sphingobacteriia</taxon>
        <taxon>Sphingobacteriales</taxon>
        <taxon>Sphingobacteriaceae</taxon>
        <taxon>Pedobacter</taxon>
    </lineage>
</organism>
<evidence type="ECO:0000256" key="10">
    <source>
        <dbReference type="PIRSR" id="PIRSR005096-2"/>
    </source>
</evidence>
<dbReference type="InterPro" id="IPR011013">
    <property type="entry name" value="Gal_mutarotase_sf_dom"/>
</dbReference>
<comment type="pathway">
    <text evidence="2 8">Carbohydrate metabolism; hexose metabolism.</text>
</comment>
<evidence type="ECO:0000256" key="4">
    <source>
        <dbReference type="ARBA" id="ARBA00011245"/>
    </source>
</evidence>
<keyword evidence="5" id="KW-0106">Calcium</keyword>
<protein>
    <recommendedName>
        <fullName evidence="8">Aldose 1-epimerase</fullName>
        <ecNumber evidence="8">5.1.3.3</ecNumber>
    </recommendedName>
</protein>
<dbReference type="OrthoDB" id="9779408at2"/>
<dbReference type="EC" id="5.1.3.3" evidence="8"/>
<dbReference type="SUPFAM" id="SSF74650">
    <property type="entry name" value="Galactose mutarotase-like"/>
    <property type="match status" value="1"/>
</dbReference>
<dbReference type="NCBIfam" id="NF008277">
    <property type="entry name" value="PRK11055.1"/>
    <property type="match status" value="1"/>
</dbReference>
<dbReference type="AlphaFoldDB" id="A0A2T3HKT3"/>
<comment type="caution">
    <text evidence="12">The sequence shown here is derived from an EMBL/GenBank/DDBJ whole genome shotgun (WGS) entry which is preliminary data.</text>
</comment>
<comment type="cofactor">
    <cofactor evidence="1">
        <name>Ca(2+)</name>
        <dbReference type="ChEBI" id="CHEBI:29108"/>
    </cofactor>
</comment>
<evidence type="ECO:0000256" key="2">
    <source>
        <dbReference type="ARBA" id="ARBA00005028"/>
    </source>
</evidence>
<feature type="binding site" evidence="11">
    <location>
        <begin position="185"/>
        <end position="187"/>
    </location>
    <ligand>
        <name>beta-D-galactose</name>
        <dbReference type="ChEBI" id="CHEBI:27667"/>
    </ligand>
</feature>
<dbReference type="PANTHER" id="PTHR10091:SF0">
    <property type="entry name" value="GALACTOSE MUTAROTASE"/>
    <property type="match status" value="1"/>
</dbReference>
<dbReference type="GO" id="GO:0030246">
    <property type="term" value="F:carbohydrate binding"/>
    <property type="evidence" value="ECO:0007669"/>
    <property type="project" value="InterPro"/>
</dbReference>
<dbReference type="InterPro" id="IPR014718">
    <property type="entry name" value="GH-type_carb-bd"/>
</dbReference>
<evidence type="ECO:0000256" key="6">
    <source>
        <dbReference type="ARBA" id="ARBA00023235"/>
    </source>
</evidence>
<comment type="catalytic activity">
    <reaction evidence="8">
        <text>alpha-D-glucose = beta-D-glucose</text>
        <dbReference type="Rhea" id="RHEA:10264"/>
        <dbReference type="ChEBI" id="CHEBI:15903"/>
        <dbReference type="ChEBI" id="CHEBI:17925"/>
        <dbReference type="EC" id="5.1.3.3"/>
    </reaction>
</comment>
<name>A0A2T3HKT3_9SPHI</name>
<gene>
    <name evidence="12" type="ORF">C7T94_10455</name>
</gene>
<keyword evidence="7 8" id="KW-0119">Carbohydrate metabolism</keyword>
<dbReference type="InterPro" id="IPR015443">
    <property type="entry name" value="Aldose_1-epimerase"/>
</dbReference>
<evidence type="ECO:0000313" key="12">
    <source>
        <dbReference type="EMBL" id="PST83036.1"/>
    </source>
</evidence>
<dbReference type="Proteomes" id="UP000240912">
    <property type="component" value="Unassembled WGS sequence"/>
</dbReference>
<accession>A0A2T3HKT3</accession>
<feature type="active site" description="Proton acceptor" evidence="9">
    <location>
        <position position="313"/>
    </location>
</feature>
<evidence type="ECO:0000256" key="5">
    <source>
        <dbReference type="ARBA" id="ARBA00022837"/>
    </source>
</evidence>
<dbReference type="InterPro" id="IPR047215">
    <property type="entry name" value="Galactose_mutarotase-like"/>
</dbReference>
<dbReference type="Gene3D" id="2.70.98.10">
    <property type="match status" value="1"/>
</dbReference>
<evidence type="ECO:0000256" key="8">
    <source>
        <dbReference type="PIRNR" id="PIRNR005096"/>
    </source>
</evidence>
<dbReference type="EMBL" id="PYLS01000005">
    <property type="protein sequence ID" value="PST83036.1"/>
    <property type="molecule type" value="Genomic_DNA"/>
</dbReference>
<comment type="subunit">
    <text evidence="4">Monomer.</text>
</comment>
<dbReference type="CDD" id="cd09019">
    <property type="entry name" value="galactose_mutarotase_like"/>
    <property type="match status" value="1"/>
</dbReference>
<evidence type="ECO:0000256" key="1">
    <source>
        <dbReference type="ARBA" id="ARBA00001913"/>
    </source>
</evidence>
<dbReference type="Pfam" id="PF01263">
    <property type="entry name" value="Aldose_epim"/>
    <property type="match status" value="1"/>
</dbReference>
<proteinExistence type="inferred from homology"/>
<dbReference type="PANTHER" id="PTHR10091">
    <property type="entry name" value="ALDOSE-1-EPIMERASE"/>
    <property type="match status" value="1"/>
</dbReference>
<reference evidence="12 13" key="1">
    <citation type="submission" date="2018-03" db="EMBL/GenBank/DDBJ databases">
        <authorList>
            <person name="Keele B.F."/>
        </authorList>
    </citation>
    <scope>NUCLEOTIDE SEQUENCE [LARGE SCALE GENOMIC DNA]</scope>
    <source>
        <strain evidence="12 13">YL28-9</strain>
    </source>
</reference>
<evidence type="ECO:0000313" key="13">
    <source>
        <dbReference type="Proteomes" id="UP000240912"/>
    </source>
</evidence>
<evidence type="ECO:0000256" key="7">
    <source>
        <dbReference type="ARBA" id="ARBA00023277"/>
    </source>
</evidence>
<dbReference type="GO" id="GO:0004034">
    <property type="term" value="F:aldose 1-epimerase activity"/>
    <property type="evidence" value="ECO:0007669"/>
    <property type="project" value="UniProtKB-EC"/>
</dbReference>
<dbReference type="RefSeq" id="WP_107215297.1">
    <property type="nucleotide sequence ID" value="NZ_KZ686269.1"/>
</dbReference>
<dbReference type="PIRSF" id="PIRSF005096">
    <property type="entry name" value="GALM"/>
    <property type="match status" value="1"/>
</dbReference>
<dbReference type="InterPro" id="IPR008183">
    <property type="entry name" value="Aldose_1/G6P_1-epimerase"/>
</dbReference>
<evidence type="ECO:0000256" key="9">
    <source>
        <dbReference type="PIRSR" id="PIRSR005096-1"/>
    </source>
</evidence>
<dbReference type="UniPathway" id="UPA00242"/>
<dbReference type="GO" id="GO:0006006">
    <property type="term" value="P:glucose metabolic process"/>
    <property type="evidence" value="ECO:0007669"/>
    <property type="project" value="TreeGrafter"/>
</dbReference>
<keyword evidence="13" id="KW-1185">Reference proteome</keyword>
<evidence type="ECO:0000256" key="3">
    <source>
        <dbReference type="ARBA" id="ARBA00006206"/>
    </source>
</evidence>